<evidence type="ECO:0008006" key="4">
    <source>
        <dbReference type="Google" id="ProtNLM"/>
    </source>
</evidence>
<dbReference type="AlphaFoldDB" id="A0A246RHT6"/>
<comment type="caution">
    <text evidence="2">The sequence shown here is derived from an EMBL/GenBank/DDBJ whole genome shotgun (WGS) entry which is preliminary data.</text>
</comment>
<proteinExistence type="predicted"/>
<evidence type="ECO:0000313" key="2">
    <source>
        <dbReference type="EMBL" id="OWV03886.1"/>
    </source>
</evidence>
<dbReference type="Proteomes" id="UP000197174">
    <property type="component" value="Unassembled WGS sequence"/>
</dbReference>
<sequence>MALLMVVGSLVVILAGLVWLARRVRRSGVGAGLMGPIDEVYNPGAHRARQEIQVQDERAEAPSTADNPLRRD</sequence>
<evidence type="ECO:0000256" key="1">
    <source>
        <dbReference type="SAM" id="MobiDB-lite"/>
    </source>
</evidence>
<gene>
    <name evidence="2" type="ORF">B5D80_21485</name>
</gene>
<reference evidence="2 3" key="1">
    <citation type="submission" date="2017-03" db="EMBL/GenBank/DDBJ databases">
        <title>Whole genome sequence of Micromonospora wenchangensis, isolated from mangrove soil.</title>
        <authorList>
            <person name="Yang H."/>
        </authorList>
    </citation>
    <scope>NUCLEOTIDE SEQUENCE [LARGE SCALE GENOMIC DNA]</scope>
    <source>
        <strain evidence="2 3">CCTCC AA 2012002</strain>
    </source>
</reference>
<organism evidence="2 3">
    <name type="scientific">Micromonospora wenchangensis</name>
    <dbReference type="NCBI Taxonomy" id="1185415"/>
    <lineage>
        <taxon>Bacteria</taxon>
        <taxon>Bacillati</taxon>
        <taxon>Actinomycetota</taxon>
        <taxon>Actinomycetes</taxon>
        <taxon>Micromonosporales</taxon>
        <taxon>Micromonosporaceae</taxon>
        <taxon>Micromonospora</taxon>
    </lineage>
</organism>
<dbReference type="OrthoDB" id="3630763at2"/>
<keyword evidence="3" id="KW-1185">Reference proteome</keyword>
<evidence type="ECO:0000313" key="3">
    <source>
        <dbReference type="Proteomes" id="UP000197174"/>
    </source>
</evidence>
<protein>
    <recommendedName>
        <fullName evidence="4">Secreted protein</fullName>
    </recommendedName>
</protein>
<name>A0A246RHT6_9ACTN</name>
<accession>A0A246RHT6</accession>
<feature type="region of interest" description="Disordered" evidence="1">
    <location>
        <begin position="48"/>
        <end position="72"/>
    </location>
</feature>
<dbReference type="EMBL" id="MZMV01000039">
    <property type="protein sequence ID" value="OWV03886.1"/>
    <property type="molecule type" value="Genomic_DNA"/>
</dbReference>